<dbReference type="AlphaFoldDB" id="A0A8H4N806"/>
<dbReference type="InterPro" id="IPR009836">
    <property type="entry name" value="GRDP-like"/>
</dbReference>
<feature type="region of interest" description="Disordered" evidence="1">
    <location>
        <begin position="624"/>
        <end position="646"/>
    </location>
</feature>
<dbReference type="PANTHER" id="PTHR34365:SF7">
    <property type="entry name" value="GLYCINE-RICH DOMAIN-CONTAINING PROTEIN 1"/>
    <property type="match status" value="1"/>
</dbReference>
<feature type="compositionally biased region" description="Low complexity" evidence="1">
    <location>
        <begin position="20"/>
        <end position="31"/>
    </location>
</feature>
<sequence>MPLLKKPLESEKSPRDSFVSSNSHSHSNSSAPAPPPAYNEQRQDGSSDAGPALPSDFSARLESLNIDPFRKRDVPAPDECIAHLKLLEAFYNLRQDIENTDGIFGIVGPNVNRTQPSEKKALDQKVETDDGDLDEDTKLKLKQVREKRWAVYVSRAVDRYEKWFVECVPKLTSGKLNGPLTGRALLEEPMLHESAGVMGERLRDFFPANLPPLDVLMVWHAHTLNPRIFFEDCLRYGALDFWATGLPWSNINACLDNTTFDYDVDDAVKAAWIQNSQLLWDNLDDPLEKTLRCPCCTQAIFLSIPWSRNAGFPPGSVDNFSPGDGYADSDFSEHCPSCNTIITNDTLQVHQFRQDISRLLREDVPLGGTVLDHQGRPPYRVKKSQIAPPALFASAWIKDGIHVRLLEATDLKKDPGTSLDTVRVVLGEVLSDKKVASTYRHGSGPGHRPTIRERVSVRRMMSRYWNNRSVFGIDLVGAVTRQGTFIEKMHNIGWLFSPAVYSTAERLVTKYRNFFKIMAQNPRKMAVPTLDVDLAWHTHQTCPSAYYNYSETKCNGVFIDHDDKVEEAKLDESFEWTSKTYQRMFGQPYSECTCWYCEAIRESHTTPLSRMFKTTNASATALLHDPQSEHPSDPHRGPHISSHNSVRTNNSYAWSAARRAHLEKAFAAAVRRAKKEGREPPKRDEYYAAKSREWDDDKKRRDSTYPYAAACAPFVGYAYGPYPLGAVGYAGGDPGALAEAWLALEARVRGWGVVAVVRAAGVVRVEAAVEEGEVPREVVEEEAVVLPEEVAAEAVVVEWIVVMACLSVKGGYDFRFIFSAIMISRLGIMTITDGAYSKPMVILSMFLR</sequence>
<feature type="compositionally biased region" description="Basic and acidic residues" evidence="1">
    <location>
        <begin position="626"/>
        <end position="636"/>
    </location>
</feature>
<organism evidence="2 3">
    <name type="scientific">Botryosphaeria dothidea</name>
    <dbReference type="NCBI Taxonomy" id="55169"/>
    <lineage>
        <taxon>Eukaryota</taxon>
        <taxon>Fungi</taxon>
        <taxon>Dikarya</taxon>
        <taxon>Ascomycota</taxon>
        <taxon>Pezizomycotina</taxon>
        <taxon>Dothideomycetes</taxon>
        <taxon>Dothideomycetes incertae sedis</taxon>
        <taxon>Botryosphaeriales</taxon>
        <taxon>Botryosphaeriaceae</taxon>
        <taxon>Botryosphaeria</taxon>
    </lineage>
</organism>
<feature type="compositionally biased region" description="Basic and acidic residues" evidence="1">
    <location>
        <begin position="116"/>
        <end position="128"/>
    </location>
</feature>
<reference evidence="2" key="1">
    <citation type="submission" date="2020-04" db="EMBL/GenBank/DDBJ databases">
        <title>Genome Assembly and Annotation of Botryosphaeria dothidea sdau 11-99, a Latent Pathogen of Apple Fruit Ring Rot in China.</title>
        <authorList>
            <person name="Yu C."/>
            <person name="Diao Y."/>
            <person name="Lu Q."/>
            <person name="Zhao J."/>
            <person name="Cui S."/>
            <person name="Peng C."/>
            <person name="He B."/>
            <person name="Liu H."/>
        </authorList>
    </citation>
    <scope>NUCLEOTIDE SEQUENCE [LARGE SCALE GENOMIC DNA]</scope>
    <source>
        <strain evidence="2">Sdau11-99</strain>
    </source>
</reference>
<proteinExistence type="predicted"/>
<feature type="region of interest" description="Disordered" evidence="1">
    <location>
        <begin position="671"/>
        <end position="693"/>
    </location>
</feature>
<protein>
    <recommendedName>
        <fullName evidence="4">Alpha-ketoglutarate-dependent sulfonate dioxygenase protein</fullName>
    </recommendedName>
</protein>
<name>A0A8H4N806_9PEZI</name>
<dbReference type="EMBL" id="WWBZ02000002">
    <property type="protein sequence ID" value="KAF4312475.1"/>
    <property type="molecule type" value="Genomic_DNA"/>
</dbReference>
<accession>A0A8H4N806</accession>
<comment type="caution">
    <text evidence="2">The sequence shown here is derived from an EMBL/GenBank/DDBJ whole genome shotgun (WGS) entry which is preliminary data.</text>
</comment>
<feature type="compositionally biased region" description="Basic and acidic residues" evidence="1">
    <location>
        <begin position="676"/>
        <end position="693"/>
    </location>
</feature>
<dbReference type="Pfam" id="PF07173">
    <property type="entry name" value="GRDP-like"/>
    <property type="match status" value="1"/>
</dbReference>
<feature type="region of interest" description="Disordered" evidence="1">
    <location>
        <begin position="1"/>
        <end position="56"/>
    </location>
</feature>
<evidence type="ECO:0000313" key="2">
    <source>
        <dbReference type="EMBL" id="KAF4312475.1"/>
    </source>
</evidence>
<dbReference type="PANTHER" id="PTHR34365">
    <property type="entry name" value="ENOLASE (DUF1399)"/>
    <property type="match status" value="1"/>
</dbReference>
<feature type="region of interest" description="Disordered" evidence="1">
    <location>
        <begin position="112"/>
        <end position="132"/>
    </location>
</feature>
<dbReference type="OrthoDB" id="2684236at2759"/>
<gene>
    <name evidence="2" type="ORF">GTA08_BOTSDO11804</name>
</gene>
<keyword evidence="3" id="KW-1185">Reference proteome</keyword>
<dbReference type="Proteomes" id="UP000572817">
    <property type="component" value="Unassembled WGS sequence"/>
</dbReference>
<evidence type="ECO:0008006" key="4">
    <source>
        <dbReference type="Google" id="ProtNLM"/>
    </source>
</evidence>
<evidence type="ECO:0000256" key="1">
    <source>
        <dbReference type="SAM" id="MobiDB-lite"/>
    </source>
</evidence>
<evidence type="ECO:0000313" key="3">
    <source>
        <dbReference type="Proteomes" id="UP000572817"/>
    </source>
</evidence>
<feature type="compositionally biased region" description="Basic and acidic residues" evidence="1">
    <location>
        <begin position="1"/>
        <end position="15"/>
    </location>
</feature>